<proteinExistence type="predicted"/>
<sequence length="147" mass="16743">MKKIIALVIIVMASIVTTHAQIRKVPATVTDAFKTQFAAASQVEWKDRITNFEASFKLNNINHTAKFTKEGTMIETTGELDFVQLPSGVKDGFNKSKFSDWQVKAVITFQETDKPLYYRITVKKNDITKRFLYFDKTGKLVKDTVTL</sequence>
<dbReference type="EMBL" id="JBHSDC010000022">
    <property type="protein sequence ID" value="MFC4232478.1"/>
    <property type="molecule type" value="Genomic_DNA"/>
</dbReference>
<dbReference type="RefSeq" id="WP_379014346.1">
    <property type="nucleotide sequence ID" value="NZ_JBHSDC010000022.1"/>
</dbReference>
<evidence type="ECO:0000256" key="1">
    <source>
        <dbReference type="SAM" id="SignalP"/>
    </source>
</evidence>
<dbReference type="Proteomes" id="UP001595906">
    <property type="component" value="Unassembled WGS sequence"/>
</dbReference>
<keyword evidence="1" id="KW-0732">Signal</keyword>
<protein>
    <recommendedName>
        <fullName evidence="4">PepSY-like beta-lactamase-inhibitor</fullName>
    </recommendedName>
</protein>
<feature type="signal peptide" evidence="1">
    <location>
        <begin position="1"/>
        <end position="20"/>
    </location>
</feature>
<dbReference type="SUPFAM" id="SSF160574">
    <property type="entry name" value="BT0923-like"/>
    <property type="match status" value="1"/>
</dbReference>
<feature type="chain" id="PRO_5047539347" description="PepSY-like beta-lactamase-inhibitor" evidence="1">
    <location>
        <begin position="21"/>
        <end position="147"/>
    </location>
</feature>
<name>A0ABV8PZA9_9BACT</name>
<reference evidence="3" key="1">
    <citation type="journal article" date="2019" name="Int. J. Syst. Evol. Microbiol.">
        <title>The Global Catalogue of Microorganisms (GCM) 10K type strain sequencing project: providing services to taxonomists for standard genome sequencing and annotation.</title>
        <authorList>
            <consortium name="The Broad Institute Genomics Platform"/>
            <consortium name="The Broad Institute Genome Sequencing Center for Infectious Disease"/>
            <person name="Wu L."/>
            <person name="Ma J."/>
        </authorList>
    </citation>
    <scope>NUCLEOTIDE SEQUENCE [LARGE SCALE GENOMIC DNA]</scope>
    <source>
        <strain evidence="3">CECT 8010</strain>
    </source>
</reference>
<comment type="caution">
    <text evidence="2">The sequence shown here is derived from an EMBL/GenBank/DDBJ whole genome shotgun (WGS) entry which is preliminary data.</text>
</comment>
<accession>A0ABV8PZA9</accession>
<gene>
    <name evidence="2" type="ORF">ACFOW1_11280</name>
</gene>
<keyword evidence="3" id="KW-1185">Reference proteome</keyword>
<dbReference type="Gene3D" id="3.10.450.360">
    <property type="match status" value="1"/>
</dbReference>
<evidence type="ECO:0000313" key="3">
    <source>
        <dbReference type="Proteomes" id="UP001595906"/>
    </source>
</evidence>
<organism evidence="2 3">
    <name type="scientific">Parasediminibacterium paludis</name>
    <dbReference type="NCBI Taxonomy" id="908966"/>
    <lineage>
        <taxon>Bacteria</taxon>
        <taxon>Pseudomonadati</taxon>
        <taxon>Bacteroidota</taxon>
        <taxon>Chitinophagia</taxon>
        <taxon>Chitinophagales</taxon>
        <taxon>Chitinophagaceae</taxon>
        <taxon>Parasediminibacterium</taxon>
    </lineage>
</organism>
<evidence type="ECO:0008006" key="4">
    <source>
        <dbReference type="Google" id="ProtNLM"/>
    </source>
</evidence>
<evidence type="ECO:0000313" key="2">
    <source>
        <dbReference type="EMBL" id="MFC4232478.1"/>
    </source>
</evidence>